<keyword evidence="2" id="KW-1185">Reference proteome</keyword>
<accession>A0ABU8LC57</accession>
<dbReference type="RefSeq" id="WP_337331913.1">
    <property type="nucleotide sequence ID" value="NZ_JBBDGM010000005.1"/>
</dbReference>
<evidence type="ECO:0008006" key="3">
    <source>
        <dbReference type="Google" id="ProtNLM"/>
    </source>
</evidence>
<sequence length="331" mass="38404">MTRSVYVVLSHRDWPQVRRLAGAILESSPHARVVIMHDARRERFPERADDDRIVVVDHGLACDWGSWELVEATLQGFSIARERYDAELVTLISGQDYPTRPLGPWEREALSAPSWIGRARPVVYIPHWGKKRGEGDDRATRYSYRWFLSPADVVRPYLPSWLRWPPVMNRLWARGRWALARRLEPLFSVRHVARGRGIYYGVRRVRNPIPEGRDYWFGAQWVALRRNELDRLLDRDLAIGSALRRLYRRSVIPDESALVTPLGWLSPPSKMPPVTLDHWDDMQDATITYTIEHLEMITASGAPFCRKVDPVLSADLLDALDRRNGQQRTTR</sequence>
<organism evidence="1 2">
    <name type="scientific">Microbacterium bandirmense</name>
    <dbReference type="NCBI Taxonomy" id="3122050"/>
    <lineage>
        <taxon>Bacteria</taxon>
        <taxon>Bacillati</taxon>
        <taxon>Actinomycetota</taxon>
        <taxon>Actinomycetes</taxon>
        <taxon>Micrococcales</taxon>
        <taxon>Microbacteriaceae</taxon>
        <taxon>Microbacterium</taxon>
    </lineage>
</organism>
<reference evidence="1 2" key="1">
    <citation type="submission" date="2024-02" db="EMBL/GenBank/DDBJ databases">
        <authorList>
            <person name="Saticioglu I.B."/>
        </authorList>
    </citation>
    <scope>NUCLEOTIDE SEQUENCE [LARGE SCALE GENOMIC DNA]</scope>
    <source>
        <strain evidence="1 2">Mu-80</strain>
    </source>
</reference>
<protein>
    <recommendedName>
        <fullName evidence="3">Core-2/I-Branching enzyme</fullName>
    </recommendedName>
</protein>
<dbReference type="EMBL" id="JBBDGM010000005">
    <property type="protein sequence ID" value="MEJ1088247.1"/>
    <property type="molecule type" value="Genomic_DNA"/>
</dbReference>
<proteinExistence type="predicted"/>
<name>A0ABU8LC57_9MICO</name>
<evidence type="ECO:0000313" key="2">
    <source>
        <dbReference type="Proteomes" id="UP001371224"/>
    </source>
</evidence>
<dbReference type="Proteomes" id="UP001371224">
    <property type="component" value="Unassembled WGS sequence"/>
</dbReference>
<evidence type="ECO:0000313" key="1">
    <source>
        <dbReference type="EMBL" id="MEJ1088247.1"/>
    </source>
</evidence>
<comment type="caution">
    <text evidence="1">The sequence shown here is derived from an EMBL/GenBank/DDBJ whole genome shotgun (WGS) entry which is preliminary data.</text>
</comment>
<gene>
    <name evidence="1" type="ORF">WDU99_07960</name>
</gene>